<accession>A0AAV1LUE0</accession>
<dbReference type="AlphaFoldDB" id="A0AAV1LUE0"/>
<sequence>MIGTRTLREHSLTYATRVRSPPAPIKLLIAILSAYYHVLGGEGKHRKETCMSEKISKACEVRQHTLRERGGHFLALKPSQK</sequence>
<comment type="caution">
    <text evidence="1">The sequence shown here is derived from an EMBL/GenBank/DDBJ whole genome shotgun (WGS) entry which is preliminary data.</text>
</comment>
<name>A0AAV1LUE0_9NEOP</name>
<reference evidence="1 2" key="1">
    <citation type="submission" date="2023-11" db="EMBL/GenBank/DDBJ databases">
        <authorList>
            <person name="Hedman E."/>
            <person name="Englund M."/>
            <person name="Stromberg M."/>
            <person name="Nyberg Akerstrom W."/>
            <person name="Nylinder S."/>
            <person name="Jareborg N."/>
            <person name="Kallberg Y."/>
            <person name="Kronander E."/>
        </authorList>
    </citation>
    <scope>NUCLEOTIDE SEQUENCE [LARGE SCALE GENOMIC DNA]</scope>
</reference>
<evidence type="ECO:0000313" key="1">
    <source>
        <dbReference type="EMBL" id="CAK1599030.1"/>
    </source>
</evidence>
<proteinExistence type="predicted"/>
<organism evidence="1 2">
    <name type="scientific">Parnassius mnemosyne</name>
    <name type="common">clouded apollo</name>
    <dbReference type="NCBI Taxonomy" id="213953"/>
    <lineage>
        <taxon>Eukaryota</taxon>
        <taxon>Metazoa</taxon>
        <taxon>Ecdysozoa</taxon>
        <taxon>Arthropoda</taxon>
        <taxon>Hexapoda</taxon>
        <taxon>Insecta</taxon>
        <taxon>Pterygota</taxon>
        <taxon>Neoptera</taxon>
        <taxon>Endopterygota</taxon>
        <taxon>Lepidoptera</taxon>
        <taxon>Glossata</taxon>
        <taxon>Ditrysia</taxon>
        <taxon>Papilionoidea</taxon>
        <taxon>Papilionidae</taxon>
        <taxon>Parnassiinae</taxon>
        <taxon>Parnassini</taxon>
        <taxon>Parnassius</taxon>
        <taxon>Driopa</taxon>
    </lineage>
</organism>
<protein>
    <submittedName>
        <fullName evidence="1">Uncharacterized protein</fullName>
    </submittedName>
</protein>
<dbReference type="EMBL" id="CAVLGL010000104">
    <property type="protein sequence ID" value="CAK1599030.1"/>
    <property type="molecule type" value="Genomic_DNA"/>
</dbReference>
<evidence type="ECO:0000313" key="2">
    <source>
        <dbReference type="Proteomes" id="UP001314205"/>
    </source>
</evidence>
<keyword evidence="2" id="KW-1185">Reference proteome</keyword>
<dbReference type="Proteomes" id="UP001314205">
    <property type="component" value="Unassembled WGS sequence"/>
</dbReference>
<gene>
    <name evidence="1" type="ORF">PARMNEM_LOCUS17951</name>
</gene>